<dbReference type="Proteomes" id="UP000664844">
    <property type="component" value="Unassembled WGS sequence"/>
</dbReference>
<evidence type="ECO:0000313" key="2">
    <source>
        <dbReference type="EMBL" id="MBO0347769.1"/>
    </source>
</evidence>
<gene>
    <name evidence="2" type="ORF">J0895_01310</name>
</gene>
<dbReference type="Pfam" id="PF13175">
    <property type="entry name" value="AAA_15"/>
    <property type="match status" value="1"/>
</dbReference>
<dbReference type="PANTHER" id="PTHR32182:SF22">
    <property type="entry name" value="ATP-DEPENDENT ENDONUCLEASE, OLD FAMILY-RELATED"/>
    <property type="match status" value="1"/>
</dbReference>
<sequence>MFYLNINNNSNIYVKKIRLKNFKNFQDAELILGPFTLLIGTNASGKSNLRDALRFLHGISRGYNLAEIMGEKYVEGGFLQWRGIRGGTREITFLNAETFTLEVEFTFEYEEEQQEAIYAITVNPDLSDRGPRICEEKLQI</sequence>
<evidence type="ECO:0000259" key="1">
    <source>
        <dbReference type="Pfam" id="PF13175"/>
    </source>
</evidence>
<evidence type="ECO:0000313" key="3">
    <source>
        <dbReference type="Proteomes" id="UP000664844"/>
    </source>
</evidence>
<comment type="caution">
    <text evidence="2">The sequence shown here is derived from an EMBL/GenBank/DDBJ whole genome shotgun (WGS) entry which is preliminary data.</text>
</comment>
<organism evidence="2 3">
    <name type="scientific">Phormidium pseudopriestleyi FRX01</name>
    <dbReference type="NCBI Taxonomy" id="1759528"/>
    <lineage>
        <taxon>Bacteria</taxon>
        <taxon>Bacillati</taxon>
        <taxon>Cyanobacteriota</taxon>
        <taxon>Cyanophyceae</taxon>
        <taxon>Oscillatoriophycideae</taxon>
        <taxon>Oscillatoriales</taxon>
        <taxon>Oscillatoriaceae</taxon>
        <taxon>Phormidium</taxon>
    </lineage>
</organism>
<proteinExistence type="predicted"/>
<keyword evidence="3" id="KW-1185">Reference proteome</keyword>
<dbReference type="InterPro" id="IPR041685">
    <property type="entry name" value="AAA_GajA/Old/RecF-like"/>
</dbReference>
<accession>A0ABS3FL98</accession>
<protein>
    <submittedName>
        <fullName evidence="2">AAA family ATPase</fullName>
    </submittedName>
</protein>
<dbReference type="EMBL" id="JAFLQW010000036">
    <property type="protein sequence ID" value="MBO0347769.1"/>
    <property type="molecule type" value="Genomic_DNA"/>
</dbReference>
<dbReference type="PANTHER" id="PTHR32182">
    <property type="entry name" value="DNA REPLICATION AND REPAIR PROTEIN RECF"/>
    <property type="match status" value="1"/>
</dbReference>
<reference evidence="2 3" key="1">
    <citation type="submission" date="2021-03" db="EMBL/GenBank/DDBJ databases">
        <title>Metabolic Capacity of the Antarctic Cyanobacterium Phormidium pseudopriestleyi that Sustains Oxygenic Photosynthesis in the Presence of Hydrogen Sulfide.</title>
        <authorList>
            <person name="Lumian J.E."/>
            <person name="Jungblut A.D."/>
            <person name="Dillon M.L."/>
            <person name="Hawes I."/>
            <person name="Doran P.T."/>
            <person name="Mackey T.J."/>
            <person name="Dick G.J."/>
            <person name="Grettenberger C.L."/>
            <person name="Sumner D.Y."/>
        </authorList>
    </citation>
    <scope>NUCLEOTIDE SEQUENCE [LARGE SCALE GENOMIC DNA]</scope>
    <source>
        <strain evidence="2 3">FRX01</strain>
    </source>
</reference>
<feature type="domain" description="Endonuclease GajA/Old nuclease/RecF-like AAA" evidence="1">
    <location>
        <begin position="14"/>
        <end position="89"/>
    </location>
</feature>
<name>A0ABS3FL98_9CYAN</name>
<dbReference type="RefSeq" id="WP_207086350.1">
    <property type="nucleotide sequence ID" value="NZ_JAFLQW010000036.1"/>
</dbReference>
<dbReference type="Gene3D" id="3.40.50.300">
    <property type="entry name" value="P-loop containing nucleotide triphosphate hydrolases"/>
    <property type="match status" value="1"/>
</dbReference>
<dbReference type="SUPFAM" id="SSF52540">
    <property type="entry name" value="P-loop containing nucleoside triphosphate hydrolases"/>
    <property type="match status" value="1"/>
</dbReference>
<dbReference type="InterPro" id="IPR027417">
    <property type="entry name" value="P-loop_NTPase"/>
</dbReference>